<dbReference type="Gene3D" id="1.10.1740.10">
    <property type="match status" value="1"/>
</dbReference>
<keyword evidence="3" id="KW-0731">Sigma factor</keyword>
<reference evidence="9 10" key="1">
    <citation type="submission" date="2018-01" db="EMBL/GenBank/DDBJ databases">
        <title>Draft genome sequence of Salinispora sp. 13K206.</title>
        <authorList>
            <person name="Sahin N."/>
            <person name="Saygin H."/>
            <person name="Ay H."/>
        </authorList>
    </citation>
    <scope>NUCLEOTIDE SEQUENCE [LARGE SCALE GENOMIC DNA]</scope>
    <source>
        <strain evidence="9 10">13K206</strain>
    </source>
</reference>
<dbReference type="Pfam" id="PF04542">
    <property type="entry name" value="Sigma70_r2"/>
    <property type="match status" value="1"/>
</dbReference>
<dbReference type="PANTHER" id="PTHR43133">
    <property type="entry name" value="RNA POLYMERASE ECF-TYPE SIGMA FACTO"/>
    <property type="match status" value="1"/>
</dbReference>
<protein>
    <submittedName>
        <fullName evidence="9">RNA polymerase subunit sigma-70</fullName>
    </submittedName>
</protein>
<dbReference type="EMBL" id="POUB01000003">
    <property type="protein sequence ID" value="PZG02888.1"/>
    <property type="molecule type" value="Genomic_DNA"/>
</dbReference>
<keyword evidence="10" id="KW-1185">Reference proteome</keyword>
<dbReference type="NCBIfam" id="TIGR02937">
    <property type="entry name" value="sigma70-ECF"/>
    <property type="match status" value="1"/>
</dbReference>
<feature type="domain" description="RNA polymerase sigma factor 70 region 4 type 2" evidence="8">
    <location>
        <begin position="135"/>
        <end position="186"/>
    </location>
</feature>
<dbReference type="InterPro" id="IPR039425">
    <property type="entry name" value="RNA_pol_sigma-70-like"/>
</dbReference>
<dbReference type="GO" id="GO:0003677">
    <property type="term" value="F:DNA binding"/>
    <property type="evidence" value="ECO:0007669"/>
    <property type="project" value="UniProtKB-KW"/>
</dbReference>
<dbReference type="PANTHER" id="PTHR43133:SF8">
    <property type="entry name" value="RNA POLYMERASE SIGMA FACTOR HI_1459-RELATED"/>
    <property type="match status" value="1"/>
</dbReference>
<dbReference type="SUPFAM" id="SSF88659">
    <property type="entry name" value="Sigma3 and sigma4 domains of RNA polymerase sigma factors"/>
    <property type="match status" value="1"/>
</dbReference>
<organism evidence="9 10">
    <name type="scientific">Micromonospora deserti</name>
    <dbReference type="NCBI Taxonomy" id="2070366"/>
    <lineage>
        <taxon>Bacteria</taxon>
        <taxon>Bacillati</taxon>
        <taxon>Actinomycetota</taxon>
        <taxon>Actinomycetes</taxon>
        <taxon>Micromonosporales</taxon>
        <taxon>Micromonosporaceae</taxon>
        <taxon>Micromonospora</taxon>
    </lineage>
</organism>
<dbReference type="OrthoDB" id="5518337at2"/>
<dbReference type="InterPro" id="IPR013325">
    <property type="entry name" value="RNA_pol_sigma_r2"/>
</dbReference>
<feature type="domain" description="RNA polymerase sigma-70 region 2" evidence="7">
    <location>
        <begin position="33"/>
        <end position="100"/>
    </location>
</feature>
<dbReference type="RefSeq" id="WP_111132240.1">
    <property type="nucleotide sequence ID" value="NZ_POUB01000003.1"/>
</dbReference>
<dbReference type="InterPro" id="IPR013249">
    <property type="entry name" value="RNA_pol_sigma70_r4_t2"/>
</dbReference>
<name>A0A2W2DT23_9ACTN</name>
<dbReference type="InterPro" id="IPR013324">
    <property type="entry name" value="RNA_pol_sigma_r3/r4-like"/>
</dbReference>
<gene>
    <name evidence="9" type="ORF">C1I99_00725</name>
</gene>
<dbReference type="SUPFAM" id="SSF88946">
    <property type="entry name" value="Sigma2 domain of RNA polymerase sigma factors"/>
    <property type="match status" value="1"/>
</dbReference>
<dbReference type="GO" id="GO:0016987">
    <property type="term" value="F:sigma factor activity"/>
    <property type="evidence" value="ECO:0007669"/>
    <property type="project" value="UniProtKB-KW"/>
</dbReference>
<dbReference type="InterPro" id="IPR036388">
    <property type="entry name" value="WH-like_DNA-bd_sf"/>
</dbReference>
<comment type="caution">
    <text evidence="9">The sequence shown here is derived from an EMBL/GenBank/DDBJ whole genome shotgun (WGS) entry which is preliminary data.</text>
</comment>
<keyword evidence="5" id="KW-0804">Transcription</keyword>
<dbReference type="Pfam" id="PF08281">
    <property type="entry name" value="Sigma70_r4_2"/>
    <property type="match status" value="1"/>
</dbReference>
<dbReference type="AlphaFoldDB" id="A0A2W2DT23"/>
<evidence type="ECO:0000256" key="6">
    <source>
        <dbReference type="SAM" id="MobiDB-lite"/>
    </source>
</evidence>
<dbReference type="InterPro" id="IPR007627">
    <property type="entry name" value="RNA_pol_sigma70_r2"/>
</dbReference>
<evidence type="ECO:0000256" key="5">
    <source>
        <dbReference type="ARBA" id="ARBA00023163"/>
    </source>
</evidence>
<keyword evidence="4" id="KW-0238">DNA-binding</keyword>
<dbReference type="Gene3D" id="1.10.10.10">
    <property type="entry name" value="Winged helix-like DNA-binding domain superfamily/Winged helix DNA-binding domain"/>
    <property type="match status" value="1"/>
</dbReference>
<feature type="region of interest" description="Disordered" evidence="6">
    <location>
        <begin position="187"/>
        <end position="206"/>
    </location>
</feature>
<keyword evidence="2" id="KW-0805">Transcription regulation</keyword>
<evidence type="ECO:0000256" key="4">
    <source>
        <dbReference type="ARBA" id="ARBA00023125"/>
    </source>
</evidence>
<dbReference type="GO" id="GO:0006352">
    <property type="term" value="P:DNA-templated transcription initiation"/>
    <property type="evidence" value="ECO:0007669"/>
    <property type="project" value="InterPro"/>
</dbReference>
<dbReference type="CDD" id="cd06171">
    <property type="entry name" value="Sigma70_r4"/>
    <property type="match status" value="1"/>
</dbReference>
<evidence type="ECO:0000259" key="7">
    <source>
        <dbReference type="Pfam" id="PF04542"/>
    </source>
</evidence>
<evidence type="ECO:0000313" key="9">
    <source>
        <dbReference type="EMBL" id="PZG02888.1"/>
    </source>
</evidence>
<proteinExistence type="inferred from homology"/>
<evidence type="ECO:0000256" key="3">
    <source>
        <dbReference type="ARBA" id="ARBA00023082"/>
    </source>
</evidence>
<evidence type="ECO:0000256" key="1">
    <source>
        <dbReference type="ARBA" id="ARBA00010641"/>
    </source>
</evidence>
<evidence type="ECO:0000259" key="8">
    <source>
        <dbReference type="Pfam" id="PF08281"/>
    </source>
</evidence>
<dbReference type="Proteomes" id="UP000248749">
    <property type="component" value="Unassembled WGS sequence"/>
</dbReference>
<evidence type="ECO:0000313" key="10">
    <source>
        <dbReference type="Proteomes" id="UP000248749"/>
    </source>
</evidence>
<comment type="similarity">
    <text evidence="1">Belongs to the sigma-70 factor family. ECF subfamily.</text>
</comment>
<feature type="region of interest" description="Disordered" evidence="6">
    <location>
        <begin position="1"/>
        <end position="22"/>
    </location>
</feature>
<sequence>MTDDSGFVADEPPAGVDRPRLDGPEPAKVFGVLFDAYARPLHRYLARRVGQETANDLVSETFLVALRERYQYEPARATVRSWLYGIATNLLRRHVRQEVRGLHAAARAVGTVERHDPGDQSRVVERVDAAVTARRLAGALAALFDGDRDVLLLASWAEMDSVEIAEALGIPVGTVRSRLHRVRRQLQAQLSAPGGHSEPTQARKED</sequence>
<dbReference type="InterPro" id="IPR014284">
    <property type="entry name" value="RNA_pol_sigma-70_dom"/>
</dbReference>
<accession>A0A2W2DT23</accession>
<evidence type="ECO:0000256" key="2">
    <source>
        <dbReference type="ARBA" id="ARBA00023015"/>
    </source>
</evidence>